<organism evidence="1">
    <name type="scientific">marine sediment metagenome</name>
    <dbReference type="NCBI Taxonomy" id="412755"/>
    <lineage>
        <taxon>unclassified sequences</taxon>
        <taxon>metagenomes</taxon>
        <taxon>ecological metagenomes</taxon>
    </lineage>
</organism>
<name>A0A0F9SGK1_9ZZZZ</name>
<gene>
    <name evidence="1" type="ORF">LCGC14_0522590</name>
</gene>
<accession>A0A0F9SGK1</accession>
<reference evidence="1" key="1">
    <citation type="journal article" date="2015" name="Nature">
        <title>Complex archaea that bridge the gap between prokaryotes and eukaryotes.</title>
        <authorList>
            <person name="Spang A."/>
            <person name="Saw J.H."/>
            <person name="Jorgensen S.L."/>
            <person name="Zaremba-Niedzwiedzka K."/>
            <person name="Martijn J."/>
            <person name="Lind A.E."/>
            <person name="van Eijk R."/>
            <person name="Schleper C."/>
            <person name="Guy L."/>
            <person name="Ettema T.J."/>
        </authorList>
    </citation>
    <scope>NUCLEOTIDE SEQUENCE</scope>
</reference>
<comment type="caution">
    <text evidence="1">The sequence shown here is derived from an EMBL/GenBank/DDBJ whole genome shotgun (WGS) entry which is preliminary data.</text>
</comment>
<proteinExistence type="predicted"/>
<dbReference type="EMBL" id="LAZR01000660">
    <property type="protein sequence ID" value="KKN61392.1"/>
    <property type="molecule type" value="Genomic_DNA"/>
</dbReference>
<evidence type="ECO:0000313" key="1">
    <source>
        <dbReference type="EMBL" id="KKN61392.1"/>
    </source>
</evidence>
<sequence length="71" mass="7866">MVNDTTAEISAVPTRPAPKPGVLFWQVPDLRIVVWLTGTTRYTVWYFQPLTSLTVAGAVMDSPLTGHHIPF</sequence>
<protein>
    <submittedName>
        <fullName evidence="1">Uncharacterized protein</fullName>
    </submittedName>
</protein>
<dbReference type="AlphaFoldDB" id="A0A0F9SGK1"/>